<dbReference type="InterPro" id="IPR029061">
    <property type="entry name" value="THDP-binding"/>
</dbReference>
<proteinExistence type="inferred from homology"/>
<evidence type="ECO:0000256" key="2">
    <source>
        <dbReference type="ARBA" id="ARBA00023052"/>
    </source>
</evidence>
<feature type="domain" description="Thiamine pyrophosphate enzyme TPP-binding" evidence="5">
    <location>
        <begin position="381"/>
        <end position="528"/>
    </location>
</feature>
<dbReference type="InterPro" id="IPR029035">
    <property type="entry name" value="DHS-like_NAD/FAD-binding_dom"/>
</dbReference>
<dbReference type="Gene3D" id="3.40.50.1220">
    <property type="entry name" value="TPP-binding domain"/>
    <property type="match status" value="1"/>
</dbReference>
<evidence type="ECO:0000313" key="7">
    <source>
        <dbReference type="EMBL" id="TVV73786.1"/>
    </source>
</evidence>
<evidence type="ECO:0000259" key="4">
    <source>
        <dbReference type="Pfam" id="PF00205"/>
    </source>
</evidence>
<dbReference type="RefSeq" id="WP_145151712.1">
    <property type="nucleotide sequence ID" value="NZ_VNIM01000042.1"/>
</dbReference>
<gene>
    <name evidence="7" type="ORF">FOY91_11465</name>
</gene>
<dbReference type="Pfam" id="PF02775">
    <property type="entry name" value="TPP_enzyme_C"/>
    <property type="match status" value="1"/>
</dbReference>
<feature type="domain" description="Thiamine pyrophosphate enzyme N-terminal TPP-binding" evidence="6">
    <location>
        <begin position="4"/>
        <end position="115"/>
    </location>
</feature>
<sequence length="561" mass="58987">MAKTVADSLVATLADLGVRQIFGVVGDALNPLTDAIRRQDVIEWIGVRHEEGAALAAAGQAKLTGRLGVCCGTTGPGGNHLVAGLYEARKDHAPVLAISGGVPAEHRGTDYLQEDTPDLLFRDVSAYTQTVTAPEQAAPVFRQAIAEAYGQRGVAHLNLPPDVIGAKMPEAVASVPTLRPRPQVSPDPADIQLLAREIDAAGKIAIFAGEGCRGAIEQVFTLADRLNAPVVHTFRAKDMAAYDHPRWIGGVGLIGGAPGVDALNDADLVLMLGSDYPYTEFLPQDGRVIQIDERAAVLGRRAAVRLGVVGSVGPALNALTPIVAAKTDTAFFDKATKARVEWDAMLDKRADPARSADRIHPPALGRMLGDMAARDAVFVVDTGEITLWSGNWLRQTGQQRILASFNNAAVGTALGQANGVSALNRDRQVIAVCGDGGFTMQIGEFMTAVEHKLPVKVVVYNNSGWGLVDLEMNQAGLPASSGAKFPNMDFAAFARACGVEGFTARKPAELAGAIAGLLASPGPAVLDVFVDPDELPTMPHIEPLKAARFGIGKIREILLGG</sequence>
<dbReference type="PANTHER" id="PTHR42981:SF2">
    <property type="entry name" value="PYRUVATE DEHYDROGENASE [UBIQUINONE]"/>
    <property type="match status" value="1"/>
</dbReference>
<dbReference type="OrthoDB" id="4494979at2"/>
<dbReference type="SUPFAM" id="SSF52467">
    <property type="entry name" value="DHS-like NAD/FAD-binding domain"/>
    <property type="match status" value="1"/>
</dbReference>
<keyword evidence="7" id="KW-0670">Pyruvate</keyword>
<dbReference type="InterPro" id="IPR011766">
    <property type="entry name" value="TPP_enzyme_TPP-bd"/>
</dbReference>
<dbReference type="Pfam" id="PF00205">
    <property type="entry name" value="TPP_enzyme_M"/>
    <property type="match status" value="1"/>
</dbReference>
<evidence type="ECO:0000313" key="8">
    <source>
        <dbReference type="Proteomes" id="UP000318681"/>
    </source>
</evidence>
<dbReference type="AlphaFoldDB" id="A0A558R333"/>
<evidence type="ECO:0000256" key="1">
    <source>
        <dbReference type="ARBA" id="ARBA00007812"/>
    </source>
</evidence>
<name>A0A558R333_9SPHN</name>
<dbReference type="Pfam" id="PF02776">
    <property type="entry name" value="TPP_enzyme_N"/>
    <property type="match status" value="1"/>
</dbReference>
<dbReference type="PANTHER" id="PTHR42981">
    <property type="entry name" value="PYRUVATE DEHYDROGENASE [UBIQUINONE]"/>
    <property type="match status" value="1"/>
</dbReference>
<dbReference type="Gene3D" id="3.40.50.970">
    <property type="match status" value="2"/>
</dbReference>
<protein>
    <submittedName>
        <fullName evidence="7">Pyruvate dehydrogenase</fullName>
    </submittedName>
</protein>
<dbReference type="InterPro" id="IPR012001">
    <property type="entry name" value="Thiamin_PyroP_enz_TPP-bd_dom"/>
</dbReference>
<accession>A0A558R333</accession>
<evidence type="ECO:0000259" key="5">
    <source>
        <dbReference type="Pfam" id="PF02775"/>
    </source>
</evidence>
<dbReference type="InterPro" id="IPR012000">
    <property type="entry name" value="Thiamin_PyroP_enz_cen_dom"/>
</dbReference>
<organism evidence="7 8">
    <name type="scientific">Alterirhizorhabdus solaris</name>
    <dbReference type="NCBI Taxonomy" id="2529389"/>
    <lineage>
        <taxon>Bacteria</taxon>
        <taxon>Pseudomonadati</taxon>
        <taxon>Pseudomonadota</taxon>
        <taxon>Alphaproteobacteria</taxon>
        <taxon>Sphingomonadales</taxon>
        <taxon>Rhizorhabdaceae</taxon>
        <taxon>Alterirhizorhabdus</taxon>
    </lineage>
</organism>
<dbReference type="Proteomes" id="UP000318681">
    <property type="component" value="Unassembled WGS sequence"/>
</dbReference>
<keyword evidence="8" id="KW-1185">Reference proteome</keyword>
<reference evidence="7 8" key="1">
    <citation type="submission" date="2019-07" db="EMBL/GenBank/DDBJ databases">
        <title>Sphingomonas solaris sp. nov., isolated from a solar panel from Boston, Massachusetts.</title>
        <authorList>
            <person name="Tanner K."/>
            <person name="Pascual J."/>
            <person name="Mancuso C."/>
            <person name="Pereto J."/>
            <person name="Khalil A."/>
            <person name="Vilanova C."/>
        </authorList>
    </citation>
    <scope>NUCLEOTIDE SEQUENCE [LARGE SCALE GENOMIC DNA]</scope>
    <source>
        <strain evidence="7 8">R4DWN</strain>
    </source>
</reference>
<comment type="caution">
    <text evidence="7">The sequence shown here is derived from an EMBL/GenBank/DDBJ whole genome shotgun (WGS) entry which is preliminary data.</text>
</comment>
<dbReference type="InterPro" id="IPR047211">
    <property type="entry name" value="POXB-like"/>
</dbReference>
<dbReference type="GO" id="GO:0030976">
    <property type="term" value="F:thiamine pyrophosphate binding"/>
    <property type="evidence" value="ECO:0007669"/>
    <property type="project" value="InterPro"/>
</dbReference>
<comment type="similarity">
    <text evidence="1 3">Belongs to the TPP enzyme family.</text>
</comment>
<dbReference type="GO" id="GO:0003824">
    <property type="term" value="F:catalytic activity"/>
    <property type="evidence" value="ECO:0007669"/>
    <property type="project" value="InterPro"/>
</dbReference>
<evidence type="ECO:0000256" key="3">
    <source>
        <dbReference type="RuleBase" id="RU362132"/>
    </source>
</evidence>
<keyword evidence="2 3" id="KW-0786">Thiamine pyrophosphate</keyword>
<feature type="domain" description="Thiamine pyrophosphate enzyme central" evidence="4">
    <location>
        <begin position="192"/>
        <end position="319"/>
    </location>
</feature>
<dbReference type="EMBL" id="VNIM01000042">
    <property type="protein sequence ID" value="TVV73786.1"/>
    <property type="molecule type" value="Genomic_DNA"/>
</dbReference>
<dbReference type="GO" id="GO:0000287">
    <property type="term" value="F:magnesium ion binding"/>
    <property type="evidence" value="ECO:0007669"/>
    <property type="project" value="InterPro"/>
</dbReference>
<dbReference type="SUPFAM" id="SSF52518">
    <property type="entry name" value="Thiamin diphosphate-binding fold (THDP-binding)"/>
    <property type="match status" value="2"/>
</dbReference>
<evidence type="ECO:0000259" key="6">
    <source>
        <dbReference type="Pfam" id="PF02776"/>
    </source>
</evidence>
<dbReference type="GO" id="GO:0019752">
    <property type="term" value="P:carboxylic acid metabolic process"/>
    <property type="evidence" value="ECO:0007669"/>
    <property type="project" value="UniProtKB-ARBA"/>
</dbReference>